<proteinExistence type="inferred from homology"/>
<dbReference type="Gene3D" id="3.90.1150.10">
    <property type="entry name" value="Aspartate Aminotransferase, domain 1"/>
    <property type="match status" value="1"/>
</dbReference>
<keyword evidence="4" id="KW-0663">Pyridoxal phosphate</keyword>
<keyword evidence="3" id="KW-0808">Transferase</keyword>
<dbReference type="InterPro" id="IPR004839">
    <property type="entry name" value="Aminotransferase_I/II_large"/>
</dbReference>
<evidence type="ECO:0000313" key="6">
    <source>
        <dbReference type="EMBL" id="SDW73676.1"/>
    </source>
</evidence>
<evidence type="ECO:0000256" key="1">
    <source>
        <dbReference type="ARBA" id="ARBA00007970"/>
    </source>
</evidence>
<dbReference type="GO" id="GO:0030170">
    <property type="term" value="F:pyridoxal phosphate binding"/>
    <property type="evidence" value="ECO:0007669"/>
    <property type="project" value="InterPro"/>
</dbReference>
<dbReference type="EMBL" id="FNNO01000005">
    <property type="protein sequence ID" value="SDW73676.1"/>
    <property type="molecule type" value="Genomic_DNA"/>
</dbReference>
<dbReference type="RefSeq" id="WP_092723393.1">
    <property type="nucleotide sequence ID" value="NZ_FNNO01000005.1"/>
</dbReference>
<evidence type="ECO:0000256" key="2">
    <source>
        <dbReference type="ARBA" id="ARBA00022576"/>
    </source>
</evidence>
<dbReference type="CDD" id="cd00609">
    <property type="entry name" value="AAT_like"/>
    <property type="match status" value="1"/>
</dbReference>
<evidence type="ECO:0000256" key="3">
    <source>
        <dbReference type="ARBA" id="ARBA00022679"/>
    </source>
</evidence>
<organism evidence="6 7">
    <name type="scientific">Hydrobacter penzbergensis</name>
    <dbReference type="NCBI Taxonomy" id="1235997"/>
    <lineage>
        <taxon>Bacteria</taxon>
        <taxon>Pseudomonadati</taxon>
        <taxon>Bacteroidota</taxon>
        <taxon>Chitinophagia</taxon>
        <taxon>Chitinophagales</taxon>
        <taxon>Chitinophagaceae</taxon>
        <taxon>Hydrobacter</taxon>
    </lineage>
</organism>
<dbReference type="InterPro" id="IPR050106">
    <property type="entry name" value="HistidinolP_aminotransfase"/>
</dbReference>
<protein>
    <submittedName>
        <fullName evidence="6">Histidinol-phosphate aminotransferase</fullName>
    </submittedName>
</protein>
<keyword evidence="2 6" id="KW-0032">Aminotransferase</keyword>
<dbReference type="PANTHER" id="PTHR43643:SF3">
    <property type="entry name" value="HISTIDINOL-PHOSPHATE AMINOTRANSFERASE"/>
    <property type="match status" value="1"/>
</dbReference>
<gene>
    <name evidence="6" type="ORF">SAMN05444410_105131</name>
</gene>
<dbReference type="AlphaFoldDB" id="A0A8X8LB46"/>
<dbReference type="Gene3D" id="3.40.640.10">
    <property type="entry name" value="Type I PLP-dependent aspartate aminotransferase-like (Major domain)"/>
    <property type="match status" value="1"/>
</dbReference>
<evidence type="ECO:0000259" key="5">
    <source>
        <dbReference type="Pfam" id="PF00155"/>
    </source>
</evidence>
<comment type="caution">
    <text evidence="6">The sequence shown here is derived from an EMBL/GenBank/DDBJ whole genome shotgun (WGS) entry which is preliminary data.</text>
</comment>
<dbReference type="InterPro" id="IPR015422">
    <property type="entry name" value="PyrdxlP-dep_Trfase_small"/>
</dbReference>
<dbReference type="PANTHER" id="PTHR43643">
    <property type="entry name" value="HISTIDINOL-PHOSPHATE AMINOTRANSFERASE 2"/>
    <property type="match status" value="1"/>
</dbReference>
<comment type="similarity">
    <text evidence="1">Belongs to the class-II pyridoxal-phosphate-dependent aminotransferase family. Histidinol-phosphate aminotransferase subfamily.</text>
</comment>
<accession>A0A8X8LB46</accession>
<keyword evidence="7" id="KW-1185">Reference proteome</keyword>
<name>A0A8X8LB46_9BACT</name>
<dbReference type="SUPFAM" id="SSF53383">
    <property type="entry name" value="PLP-dependent transferases"/>
    <property type="match status" value="1"/>
</dbReference>
<feature type="domain" description="Aminotransferase class I/classII large" evidence="5">
    <location>
        <begin position="44"/>
        <end position="368"/>
    </location>
</feature>
<dbReference type="InterPro" id="IPR015421">
    <property type="entry name" value="PyrdxlP-dep_Trfase_major"/>
</dbReference>
<dbReference type="InterPro" id="IPR015424">
    <property type="entry name" value="PyrdxlP-dep_Trfase"/>
</dbReference>
<reference evidence="6 7" key="1">
    <citation type="submission" date="2016-10" db="EMBL/GenBank/DDBJ databases">
        <authorList>
            <person name="Varghese N."/>
            <person name="Submissions S."/>
        </authorList>
    </citation>
    <scope>NUCLEOTIDE SEQUENCE [LARGE SCALE GENOMIC DNA]</scope>
    <source>
        <strain evidence="6 7">DSM 25353</strain>
    </source>
</reference>
<dbReference type="GO" id="GO:0008483">
    <property type="term" value="F:transaminase activity"/>
    <property type="evidence" value="ECO:0007669"/>
    <property type="project" value="UniProtKB-KW"/>
</dbReference>
<sequence length="373" mass="41604">MLSNRRNWLRQMGLGALSISASRLNVFAEKPSPYAFHKLSSGENLIRLRSNENPYGPSPMARVAMNEHVNTSNRYNWDLYPELIDAIARKNNLTPGYILLGAGSTEVLDLTSRLAALNKGSFVMSLPTYPFWSATLENLGLKKISVPLTADKKNDLPAMLNAIQPDTQLVYLCNPNNPTGTICKHDELVHFIQEASKKAWVLVDEAYIDFTSEQSLSHLVSENKKLVIARTFSKIYGLAGARVGYAMANPDTIELLSRMQSWPNGGISVVSAAAALASLKDEAFVKQTYTLNQEARSFTIEQMELLHIPCIPSHTNFIYFSLVNHQQDFFAQLKQHNILGTDIYEKQGKWSRITVGTISEMQKLINAIDTAHA</sequence>
<evidence type="ECO:0000256" key="4">
    <source>
        <dbReference type="ARBA" id="ARBA00022898"/>
    </source>
</evidence>
<evidence type="ECO:0000313" key="7">
    <source>
        <dbReference type="Proteomes" id="UP000198711"/>
    </source>
</evidence>
<dbReference type="Pfam" id="PF00155">
    <property type="entry name" value="Aminotran_1_2"/>
    <property type="match status" value="1"/>
</dbReference>
<dbReference type="Proteomes" id="UP000198711">
    <property type="component" value="Unassembled WGS sequence"/>
</dbReference>